<organism evidence="3 4">
    <name type="scientific">Pseudolysinimonas yzui</name>
    <dbReference type="NCBI Taxonomy" id="2708254"/>
    <lineage>
        <taxon>Bacteria</taxon>
        <taxon>Bacillati</taxon>
        <taxon>Actinomycetota</taxon>
        <taxon>Actinomycetes</taxon>
        <taxon>Micrococcales</taxon>
        <taxon>Microbacteriaceae</taxon>
        <taxon>Pseudolysinimonas</taxon>
    </lineage>
</organism>
<keyword evidence="4" id="KW-1185">Reference proteome</keyword>
<sequence>MMRRMSSTLLAVGLLLAGCAAPGTTPAPSGSASGEVGEAGPSNPATPIPADSGWLVTATTSMFTASARLCPGDGFIETPDDPDWAVRTEINGGPPDTWDGVTWEIDQGVTINVATSQYYFLYTSGRDSYQVPNGHLEVTYDDEGRPRSGTGTGTMEVILADGSGDDRVDTTTFTVEPVAAPLWCDA</sequence>
<dbReference type="Proteomes" id="UP000617531">
    <property type="component" value="Unassembled WGS sequence"/>
</dbReference>
<protein>
    <recommendedName>
        <fullName evidence="5">Lipoprotein</fullName>
    </recommendedName>
</protein>
<dbReference type="EMBL" id="BNAI01000003">
    <property type="protein sequence ID" value="GHF18437.1"/>
    <property type="molecule type" value="Genomic_DNA"/>
</dbReference>
<evidence type="ECO:0008006" key="5">
    <source>
        <dbReference type="Google" id="ProtNLM"/>
    </source>
</evidence>
<reference evidence="3" key="1">
    <citation type="journal article" date="2014" name="Int. J. Syst. Evol. Microbiol.">
        <title>Complete genome sequence of Corynebacterium casei LMG S-19264T (=DSM 44701T), isolated from a smear-ripened cheese.</title>
        <authorList>
            <consortium name="US DOE Joint Genome Institute (JGI-PGF)"/>
            <person name="Walter F."/>
            <person name="Albersmeier A."/>
            <person name="Kalinowski J."/>
            <person name="Ruckert C."/>
        </authorList>
    </citation>
    <scope>NUCLEOTIDE SEQUENCE</scope>
    <source>
        <strain evidence="3">CGMCC 1.16548</strain>
    </source>
</reference>
<feature type="chain" id="PRO_5038722609" description="Lipoprotein" evidence="2">
    <location>
        <begin position="21"/>
        <end position="186"/>
    </location>
</feature>
<evidence type="ECO:0000256" key="1">
    <source>
        <dbReference type="SAM" id="MobiDB-lite"/>
    </source>
</evidence>
<accession>A0A8J3M2I9</accession>
<dbReference type="PROSITE" id="PS51257">
    <property type="entry name" value="PROKAR_LIPOPROTEIN"/>
    <property type="match status" value="1"/>
</dbReference>
<evidence type="ECO:0000313" key="3">
    <source>
        <dbReference type="EMBL" id="GHF18437.1"/>
    </source>
</evidence>
<comment type="caution">
    <text evidence="3">The sequence shown here is derived from an EMBL/GenBank/DDBJ whole genome shotgun (WGS) entry which is preliminary data.</text>
</comment>
<gene>
    <name evidence="3" type="ORF">GCM10011600_19220</name>
</gene>
<feature type="region of interest" description="Disordered" evidence="1">
    <location>
        <begin position="24"/>
        <end position="51"/>
    </location>
</feature>
<proteinExistence type="predicted"/>
<keyword evidence="2" id="KW-0732">Signal</keyword>
<reference evidence="3" key="2">
    <citation type="submission" date="2020-09" db="EMBL/GenBank/DDBJ databases">
        <authorList>
            <person name="Sun Q."/>
            <person name="Zhou Y."/>
        </authorList>
    </citation>
    <scope>NUCLEOTIDE SEQUENCE</scope>
    <source>
        <strain evidence="3">CGMCC 1.16548</strain>
    </source>
</reference>
<evidence type="ECO:0000313" key="4">
    <source>
        <dbReference type="Proteomes" id="UP000617531"/>
    </source>
</evidence>
<name>A0A8J3M2I9_9MICO</name>
<feature type="signal peptide" evidence="2">
    <location>
        <begin position="1"/>
        <end position="20"/>
    </location>
</feature>
<feature type="compositionally biased region" description="Low complexity" evidence="1">
    <location>
        <begin position="24"/>
        <end position="42"/>
    </location>
</feature>
<dbReference type="AlphaFoldDB" id="A0A8J3M2I9"/>
<evidence type="ECO:0000256" key="2">
    <source>
        <dbReference type="SAM" id="SignalP"/>
    </source>
</evidence>